<dbReference type="AlphaFoldDB" id="A0A453J4C9"/>
<sequence length="112" mass="12650">MPVGSDNDILDDDEEASMSSANPSEIDPFDSVYSNIPDITHILKLAENCKHCKARKFESETGGFCCCNGQIQLKHPEPIPELMRLWSSMDADSRHFRENIRFSNGHFAFTTL</sequence>
<reference evidence="3" key="1">
    <citation type="journal article" date="2014" name="Science">
        <title>Ancient hybridizations among the ancestral genomes of bread wheat.</title>
        <authorList>
            <consortium name="International Wheat Genome Sequencing Consortium,"/>
            <person name="Marcussen T."/>
            <person name="Sandve S.R."/>
            <person name="Heier L."/>
            <person name="Spannagl M."/>
            <person name="Pfeifer M."/>
            <person name="Jakobsen K.S."/>
            <person name="Wulff B.B."/>
            <person name="Steuernagel B."/>
            <person name="Mayer K.F."/>
            <person name="Olsen O.A."/>
        </authorList>
    </citation>
    <scope>NUCLEOTIDE SEQUENCE [LARGE SCALE GENOMIC DNA]</scope>
    <source>
        <strain evidence="3">cv. AL8/78</strain>
    </source>
</reference>
<accession>A0A453J4C9</accession>
<reference evidence="2" key="3">
    <citation type="journal article" date="2017" name="Nature">
        <title>Genome sequence of the progenitor of the wheat D genome Aegilops tauschii.</title>
        <authorList>
            <person name="Luo M.C."/>
            <person name="Gu Y.Q."/>
            <person name="Puiu D."/>
            <person name="Wang H."/>
            <person name="Twardziok S.O."/>
            <person name="Deal K.R."/>
            <person name="Huo N."/>
            <person name="Zhu T."/>
            <person name="Wang L."/>
            <person name="Wang Y."/>
            <person name="McGuire P.E."/>
            <person name="Liu S."/>
            <person name="Long H."/>
            <person name="Ramasamy R.K."/>
            <person name="Rodriguez J.C."/>
            <person name="Van S.L."/>
            <person name="Yuan L."/>
            <person name="Wang Z."/>
            <person name="Xia Z."/>
            <person name="Xiao L."/>
            <person name="Anderson O.D."/>
            <person name="Ouyang S."/>
            <person name="Liang Y."/>
            <person name="Zimin A.V."/>
            <person name="Pertea G."/>
            <person name="Qi P."/>
            <person name="Bennetzen J.L."/>
            <person name="Dai X."/>
            <person name="Dawson M.W."/>
            <person name="Muller H.G."/>
            <person name="Kugler K."/>
            <person name="Rivarola-Duarte L."/>
            <person name="Spannagl M."/>
            <person name="Mayer K.F.X."/>
            <person name="Lu F.H."/>
            <person name="Bevan M.W."/>
            <person name="Leroy P."/>
            <person name="Li P."/>
            <person name="You F.M."/>
            <person name="Sun Q."/>
            <person name="Liu Z."/>
            <person name="Lyons E."/>
            <person name="Wicker T."/>
            <person name="Salzberg S.L."/>
            <person name="Devos K.M."/>
            <person name="Dvorak J."/>
        </authorList>
    </citation>
    <scope>NUCLEOTIDE SEQUENCE [LARGE SCALE GENOMIC DNA]</scope>
    <source>
        <strain evidence="2">cv. AL8/78</strain>
    </source>
</reference>
<evidence type="ECO:0000313" key="2">
    <source>
        <dbReference type="EnsemblPlants" id="AET4Gv20783200.2"/>
    </source>
</evidence>
<protein>
    <submittedName>
        <fullName evidence="2">Uncharacterized protein</fullName>
    </submittedName>
</protein>
<name>A0A453J4C9_AEGTS</name>
<evidence type="ECO:0000313" key="3">
    <source>
        <dbReference type="Proteomes" id="UP000015105"/>
    </source>
</evidence>
<dbReference type="EnsemblPlants" id="AET4Gv20783200.2">
    <property type="protein sequence ID" value="AET4Gv20783200.2"/>
    <property type="gene ID" value="AET4Gv20783200"/>
</dbReference>
<reference evidence="3" key="2">
    <citation type="journal article" date="2017" name="Nat. Plants">
        <title>The Aegilops tauschii genome reveals multiple impacts of transposons.</title>
        <authorList>
            <person name="Zhao G."/>
            <person name="Zou C."/>
            <person name="Li K."/>
            <person name="Wang K."/>
            <person name="Li T."/>
            <person name="Gao L."/>
            <person name="Zhang X."/>
            <person name="Wang H."/>
            <person name="Yang Z."/>
            <person name="Liu X."/>
            <person name="Jiang W."/>
            <person name="Mao L."/>
            <person name="Kong X."/>
            <person name="Jiao Y."/>
            <person name="Jia J."/>
        </authorList>
    </citation>
    <scope>NUCLEOTIDE SEQUENCE [LARGE SCALE GENOMIC DNA]</scope>
    <source>
        <strain evidence="3">cv. AL8/78</strain>
    </source>
</reference>
<feature type="region of interest" description="Disordered" evidence="1">
    <location>
        <begin position="1"/>
        <end position="25"/>
    </location>
</feature>
<organism evidence="2 3">
    <name type="scientific">Aegilops tauschii subsp. strangulata</name>
    <name type="common">Goatgrass</name>
    <dbReference type="NCBI Taxonomy" id="200361"/>
    <lineage>
        <taxon>Eukaryota</taxon>
        <taxon>Viridiplantae</taxon>
        <taxon>Streptophyta</taxon>
        <taxon>Embryophyta</taxon>
        <taxon>Tracheophyta</taxon>
        <taxon>Spermatophyta</taxon>
        <taxon>Magnoliopsida</taxon>
        <taxon>Liliopsida</taxon>
        <taxon>Poales</taxon>
        <taxon>Poaceae</taxon>
        <taxon>BOP clade</taxon>
        <taxon>Pooideae</taxon>
        <taxon>Triticodae</taxon>
        <taxon>Triticeae</taxon>
        <taxon>Triticinae</taxon>
        <taxon>Aegilops</taxon>
    </lineage>
</organism>
<dbReference type="STRING" id="200361.A0A453J4C9"/>
<dbReference type="Gramene" id="AET4Gv20783200.2">
    <property type="protein sequence ID" value="AET4Gv20783200.2"/>
    <property type="gene ID" value="AET4Gv20783200"/>
</dbReference>
<keyword evidence="3" id="KW-1185">Reference proteome</keyword>
<reference evidence="2" key="5">
    <citation type="journal article" date="2021" name="G3 (Bethesda)">
        <title>Aegilops tauschii genome assembly Aet v5.0 features greater sequence contiguity and improved annotation.</title>
        <authorList>
            <person name="Wang L."/>
            <person name="Zhu T."/>
            <person name="Rodriguez J.C."/>
            <person name="Deal K.R."/>
            <person name="Dubcovsky J."/>
            <person name="McGuire P.E."/>
            <person name="Lux T."/>
            <person name="Spannagl M."/>
            <person name="Mayer K.F.X."/>
            <person name="Baldrich P."/>
            <person name="Meyers B.C."/>
            <person name="Huo N."/>
            <person name="Gu Y.Q."/>
            <person name="Zhou H."/>
            <person name="Devos K.M."/>
            <person name="Bennetzen J.L."/>
            <person name="Unver T."/>
            <person name="Budak H."/>
            <person name="Gulick P.J."/>
            <person name="Galiba G."/>
            <person name="Kalapos B."/>
            <person name="Nelson D.R."/>
            <person name="Li P."/>
            <person name="You F.M."/>
            <person name="Luo M.C."/>
            <person name="Dvorak J."/>
        </authorList>
    </citation>
    <scope>NUCLEOTIDE SEQUENCE [LARGE SCALE GENOMIC DNA]</scope>
    <source>
        <strain evidence="2">cv. AL8/78</strain>
    </source>
</reference>
<proteinExistence type="predicted"/>
<reference evidence="2" key="4">
    <citation type="submission" date="2019-03" db="UniProtKB">
        <authorList>
            <consortium name="EnsemblPlants"/>
        </authorList>
    </citation>
    <scope>IDENTIFICATION</scope>
</reference>
<dbReference type="Proteomes" id="UP000015105">
    <property type="component" value="Chromosome 4D"/>
</dbReference>
<evidence type="ECO:0000256" key="1">
    <source>
        <dbReference type="SAM" id="MobiDB-lite"/>
    </source>
</evidence>